<proteinExistence type="predicted"/>
<geneLocation type="plasmid" evidence="2">
    <name>pD2RT</name>
</geneLocation>
<name>R4IUZ3_9PSED</name>
<evidence type="ECO:0000313" key="2">
    <source>
        <dbReference type="EMBL" id="AGC70360.1"/>
    </source>
</evidence>
<accession>R4IUZ3</accession>
<evidence type="ECO:0000256" key="1">
    <source>
        <dbReference type="SAM" id="SignalP"/>
    </source>
</evidence>
<feature type="signal peptide" evidence="1">
    <location>
        <begin position="1"/>
        <end position="21"/>
    </location>
</feature>
<protein>
    <submittedName>
        <fullName evidence="2">Uncharacterized protein</fullName>
    </submittedName>
</protein>
<dbReference type="EMBL" id="JX891462">
    <property type="protein sequence ID" value="AGC70360.1"/>
    <property type="molecule type" value="Genomic_DNA"/>
</dbReference>
<feature type="chain" id="PRO_5004367219" evidence="1">
    <location>
        <begin position="22"/>
        <end position="93"/>
    </location>
</feature>
<dbReference type="RefSeq" id="WP_016355609.1">
    <property type="nucleotide sequence ID" value="NC_021250.1"/>
</dbReference>
<keyword evidence="2" id="KW-0614">Plasmid</keyword>
<dbReference type="AlphaFoldDB" id="R4IUZ3"/>
<reference evidence="2" key="1">
    <citation type="journal article" date="2013" name="Plasmid">
        <title>Complete nucleotide sequence of the self-transmissible TOL plasmid pD2RT provides new insight into arrangement of toluene catabolic plasmids.</title>
        <authorList>
            <person name="Jutkina J."/>
            <person name="Hansen L.H."/>
            <person name="Li L."/>
            <person name="Heinaru E."/>
            <person name="Vedler E."/>
            <person name="Joesaar M."/>
            <person name="Heinaru A."/>
        </authorList>
    </citation>
    <scope>NUCLEOTIDE SEQUENCE</scope>
    <source>
        <strain evidence="2">D2RT</strain>
        <plasmid evidence="2">pD2RT</plasmid>
    </source>
</reference>
<organism evidence="2">
    <name type="scientific">Pseudomonas migulae</name>
    <dbReference type="NCBI Taxonomy" id="78543"/>
    <lineage>
        <taxon>Bacteria</taxon>
        <taxon>Pseudomonadati</taxon>
        <taxon>Pseudomonadota</taxon>
        <taxon>Gammaproteobacteria</taxon>
        <taxon>Pseudomonadales</taxon>
        <taxon>Pseudomonadaceae</taxon>
        <taxon>Pseudomonas</taxon>
    </lineage>
</organism>
<keyword evidence="1" id="KW-0732">Signal</keyword>
<gene>
    <name evidence="2" type="ORF">pD2RT_006</name>
</gene>
<sequence>MKPMLLTLLTFLIAIAYTAVADEIMQPRTAVQNAPDACVCTMSQTQQLMMANCSCGSKQCVVSLTSYTTSQPSMQCFDAPKSAALEATAEKSK</sequence>